<dbReference type="RefSeq" id="WP_088885189.1">
    <property type="nucleotide sequence ID" value="NZ_CP014855.1"/>
</dbReference>
<dbReference type="InterPro" id="IPR046878">
    <property type="entry name" value="Big_14"/>
</dbReference>
<keyword evidence="3" id="KW-1185">Reference proteome</keyword>
<dbReference type="OrthoDB" id="100843at2157"/>
<dbReference type="KEGG" id="tgg:A3K92_04845"/>
<accession>A0A2Z2MAC3</accession>
<dbReference type="GeneID" id="33331854"/>
<evidence type="ECO:0000259" key="1">
    <source>
        <dbReference type="Pfam" id="PF20251"/>
    </source>
</evidence>
<dbReference type="Proteomes" id="UP000250134">
    <property type="component" value="Chromosome"/>
</dbReference>
<dbReference type="EMBL" id="CP014855">
    <property type="protein sequence ID" value="ASJ00854.1"/>
    <property type="molecule type" value="Genomic_DNA"/>
</dbReference>
<name>A0A2Z2MAC3_THEGO</name>
<reference evidence="2 3" key="1">
    <citation type="submission" date="2016-03" db="EMBL/GenBank/DDBJ databases">
        <title>Complete genome sequence of Thermococcus gorgonarius.</title>
        <authorList>
            <person name="Oger P.M."/>
        </authorList>
    </citation>
    <scope>NUCLEOTIDE SEQUENCE [LARGE SCALE GENOMIC DNA]</scope>
    <source>
        <strain evidence="2 3">W-12</strain>
    </source>
</reference>
<evidence type="ECO:0000313" key="3">
    <source>
        <dbReference type="Proteomes" id="UP000250134"/>
    </source>
</evidence>
<proteinExistence type="predicted"/>
<feature type="domain" description="Bacterial Ig-like" evidence="1">
    <location>
        <begin position="59"/>
        <end position="144"/>
    </location>
</feature>
<gene>
    <name evidence="2" type="ORF">A3K92_04845</name>
</gene>
<organism evidence="2 3">
    <name type="scientific">Thermococcus gorgonarius</name>
    <dbReference type="NCBI Taxonomy" id="71997"/>
    <lineage>
        <taxon>Archaea</taxon>
        <taxon>Methanobacteriati</taxon>
        <taxon>Methanobacteriota</taxon>
        <taxon>Thermococci</taxon>
        <taxon>Thermococcales</taxon>
        <taxon>Thermococcaceae</taxon>
        <taxon>Thermococcus</taxon>
    </lineage>
</organism>
<protein>
    <recommendedName>
        <fullName evidence="1">Bacterial Ig-like domain-containing protein</fullName>
    </recommendedName>
</protein>
<evidence type="ECO:0000313" key="2">
    <source>
        <dbReference type="EMBL" id="ASJ00854.1"/>
    </source>
</evidence>
<dbReference type="AlphaFoldDB" id="A0A2Z2MAC3"/>
<sequence>MKRVLLLVLLLLGVVFAYHVLSTHGNASGGITVEEVRENLPNLNETLGPIVTVESASFMHPDKAFYSPNDTMILTITNKGNATITTGYAFRLYRLEDWGWREVPVNLTFAEVLVTIGPGKRWEQRIDLSKLSLTPGHYRIVKIVSVTAPVTKMSMGIEAWTEFNVR</sequence>
<dbReference type="Pfam" id="PF20251">
    <property type="entry name" value="Big_14"/>
    <property type="match status" value="1"/>
</dbReference>